<keyword evidence="3" id="KW-0804">Transcription</keyword>
<dbReference type="Gene3D" id="1.10.10.10">
    <property type="entry name" value="Winged helix-like DNA-binding domain superfamily/Winged helix DNA-binding domain"/>
    <property type="match status" value="1"/>
</dbReference>
<keyword evidence="6" id="KW-1185">Reference proteome</keyword>
<dbReference type="PANTHER" id="PTHR44688:SF16">
    <property type="entry name" value="DNA-BINDING TRANSCRIPTIONAL ACTIVATOR DEVR_DOSR"/>
    <property type="match status" value="1"/>
</dbReference>
<keyword evidence="1" id="KW-0805">Transcription regulation</keyword>
<dbReference type="InterPro" id="IPR000792">
    <property type="entry name" value="Tscrpt_reg_LuxR_C"/>
</dbReference>
<feature type="domain" description="HTH luxR-type" evidence="4">
    <location>
        <begin position="306"/>
        <end position="371"/>
    </location>
</feature>
<evidence type="ECO:0000256" key="3">
    <source>
        <dbReference type="ARBA" id="ARBA00023163"/>
    </source>
</evidence>
<dbReference type="RefSeq" id="WP_222876242.1">
    <property type="nucleotide sequence ID" value="NZ_AP023361.1"/>
</dbReference>
<dbReference type="AlphaFoldDB" id="A0A6S6QNP5"/>
<gene>
    <name evidence="5" type="ORF">IZ6_02720</name>
</gene>
<evidence type="ECO:0000313" key="6">
    <source>
        <dbReference type="Proteomes" id="UP000515317"/>
    </source>
</evidence>
<proteinExistence type="predicted"/>
<evidence type="ECO:0000313" key="5">
    <source>
        <dbReference type="EMBL" id="BCJ89537.1"/>
    </source>
</evidence>
<sequence>MTTELSDLIGRIYDTALEPDLWPEVLAEAARFLPGYAAALMIKGGADQSGLIHYDDGGIDPHYKQLYFDRYINFDPTLCGNFFADPDAPVAATDVVPYPVFTQTGFFRDWVEPQGLVDFLCAMIDKSPSGAAIFSIFRTKQQGMVDDGARERMRLLMPHIRRSVLIGRTIGYGISRAETLADTLDSVSSAVFLVGAGGRLVEANAAGHAMIAEGSVLRAGTGRLIAGEAAADRSLREAFSGAETGDAGLGTQAIAVTLVSQDGLSYIAHVLPLTSGARRSAGAGYAAVAAVFLRRVQLDGPAMPEVISKMYGLTPTELKVLLAVFEAAGINDIADALKVSPATVKTHLSRIFLKTGTKRQADLVKLVAGFAASTRLS</sequence>
<keyword evidence="2" id="KW-0238">DNA-binding</keyword>
<dbReference type="KEGG" id="tso:IZ6_02720"/>
<dbReference type="EMBL" id="AP023361">
    <property type="protein sequence ID" value="BCJ89537.1"/>
    <property type="molecule type" value="Genomic_DNA"/>
</dbReference>
<dbReference type="SMART" id="SM00421">
    <property type="entry name" value="HTH_LUXR"/>
    <property type="match status" value="1"/>
</dbReference>
<dbReference type="PANTHER" id="PTHR44688">
    <property type="entry name" value="DNA-BINDING TRANSCRIPTIONAL ACTIVATOR DEVR_DOSR"/>
    <property type="match status" value="1"/>
</dbReference>
<evidence type="ECO:0000259" key="4">
    <source>
        <dbReference type="PROSITE" id="PS50043"/>
    </source>
</evidence>
<dbReference type="GO" id="GO:0003677">
    <property type="term" value="F:DNA binding"/>
    <property type="evidence" value="ECO:0007669"/>
    <property type="project" value="UniProtKB-KW"/>
</dbReference>
<reference evidence="5 6" key="1">
    <citation type="submission" date="2020-08" db="EMBL/GenBank/DDBJ databases">
        <title>Genome sequence of Rhizobiales bacterium strain IZ6.</title>
        <authorList>
            <person name="Nakai R."/>
            <person name="Naganuma T."/>
        </authorList>
    </citation>
    <scope>NUCLEOTIDE SEQUENCE [LARGE SCALE GENOMIC DNA]</scope>
    <source>
        <strain evidence="5 6">IZ6</strain>
    </source>
</reference>
<name>A0A6S6QNP5_9HYPH</name>
<dbReference type="SUPFAM" id="SSF46894">
    <property type="entry name" value="C-terminal effector domain of the bipartite response regulators"/>
    <property type="match status" value="1"/>
</dbReference>
<dbReference type="Proteomes" id="UP000515317">
    <property type="component" value="Chromosome"/>
</dbReference>
<dbReference type="InterPro" id="IPR036388">
    <property type="entry name" value="WH-like_DNA-bd_sf"/>
</dbReference>
<organism evidence="5 6">
    <name type="scientific">Terrihabitans soli</name>
    <dbReference type="NCBI Taxonomy" id="708113"/>
    <lineage>
        <taxon>Bacteria</taxon>
        <taxon>Pseudomonadati</taxon>
        <taxon>Pseudomonadota</taxon>
        <taxon>Alphaproteobacteria</taxon>
        <taxon>Hyphomicrobiales</taxon>
        <taxon>Terrihabitans</taxon>
    </lineage>
</organism>
<accession>A0A6S6QNP5</accession>
<dbReference type="CDD" id="cd06170">
    <property type="entry name" value="LuxR_C_like"/>
    <property type="match status" value="1"/>
</dbReference>
<dbReference type="GO" id="GO:0006355">
    <property type="term" value="P:regulation of DNA-templated transcription"/>
    <property type="evidence" value="ECO:0007669"/>
    <property type="project" value="InterPro"/>
</dbReference>
<dbReference type="PROSITE" id="PS50043">
    <property type="entry name" value="HTH_LUXR_2"/>
    <property type="match status" value="1"/>
</dbReference>
<evidence type="ECO:0000256" key="1">
    <source>
        <dbReference type="ARBA" id="ARBA00023015"/>
    </source>
</evidence>
<protein>
    <submittedName>
        <fullName evidence="5">Transcriptional regulator</fullName>
    </submittedName>
</protein>
<dbReference type="Pfam" id="PF00196">
    <property type="entry name" value="GerE"/>
    <property type="match status" value="1"/>
</dbReference>
<dbReference type="InterPro" id="IPR016032">
    <property type="entry name" value="Sig_transdc_resp-reg_C-effctor"/>
</dbReference>
<evidence type="ECO:0000256" key="2">
    <source>
        <dbReference type="ARBA" id="ARBA00023125"/>
    </source>
</evidence>